<dbReference type="SUPFAM" id="SSF49785">
    <property type="entry name" value="Galactose-binding domain-like"/>
    <property type="match status" value="1"/>
</dbReference>
<comment type="caution">
    <text evidence="2">The sequence shown here is derived from an EMBL/GenBank/DDBJ whole genome shotgun (WGS) entry which is preliminary data.</text>
</comment>
<evidence type="ECO:0000313" key="2">
    <source>
        <dbReference type="EMBL" id="KKK68501.1"/>
    </source>
</evidence>
<gene>
    <name evidence="2" type="ORF">LCGC14_2943430</name>
</gene>
<organism evidence="2">
    <name type="scientific">marine sediment metagenome</name>
    <dbReference type="NCBI Taxonomy" id="412755"/>
    <lineage>
        <taxon>unclassified sequences</taxon>
        <taxon>metagenomes</taxon>
        <taxon>ecological metagenomes</taxon>
    </lineage>
</organism>
<feature type="domain" description="F5/8 type C" evidence="1">
    <location>
        <begin position="1"/>
        <end position="117"/>
    </location>
</feature>
<dbReference type="EMBL" id="LAZR01059103">
    <property type="protein sequence ID" value="KKK68501.1"/>
    <property type="molecule type" value="Genomic_DNA"/>
</dbReference>
<dbReference type="InterPro" id="IPR000421">
    <property type="entry name" value="FA58C"/>
</dbReference>
<reference evidence="2" key="1">
    <citation type="journal article" date="2015" name="Nature">
        <title>Complex archaea that bridge the gap between prokaryotes and eukaryotes.</title>
        <authorList>
            <person name="Spang A."/>
            <person name="Saw J.H."/>
            <person name="Jorgensen S.L."/>
            <person name="Zaremba-Niedzwiedzka K."/>
            <person name="Martijn J."/>
            <person name="Lind A.E."/>
            <person name="van Eijk R."/>
            <person name="Schleper C."/>
            <person name="Guy L."/>
            <person name="Ettema T.J."/>
        </authorList>
    </citation>
    <scope>NUCLEOTIDE SEQUENCE</scope>
</reference>
<evidence type="ECO:0000259" key="1">
    <source>
        <dbReference type="PROSITE" id="PS50022"/>
    </source>
</evidence>
<accession>A0A0F9A8D0</accession>
<protein>
    <recommendedName>
        <fullName evidence="1">F5/8 type C domain-containing protein</fullName>
    </recommendedName>
</protein>
<dbReference type="InterPro" id="IPR008979">
    <property type="entry name" value="Galactose-bd-like_sf"/>
</dbReference>
<sequence>MASDGDMSTYWEAEPGAKQAWLEYDLGQERTFSRAVLFEGKEEGQYCRILTYEIQARVDDAWQTVFSSAGGWREQATPVSISVPEALFAPTTARRVRLNISGASDSPIIHEFELYER</sequence>
<name>A0A0F9A8D0_9ZZZZ</name>
<dbReference type="Pfam" id="PF00754">
    <property type="entry name" value="F5_F8_type_C"/>
    <property type="match status" value="1"/>
</dbReference>
<dbReference type="PROSITE" id="PS50022">
    <property type="entry name" value="FA58C_3"/>
    <property type="match status" value="1"/>
</dbReference>
<proteinExistence type="predicted"/>
<dbReference type="Gene3D" id="2.60.120.260">
    <property type="entry name" value="Galactose-binding domain-like"/>
    <property type="match status" value="1"/>
</dbReference>
<dbReference type="AlphaFoldDB" id="A0A0F9A8D0"/>